<dbReference type="Pfam" id="PF06508">
    <property type="entry name" value="QueC"/>
    <property type="match status" value="1"/>
</dbReference>
<dbReference type="InterPro" id="IPR014729">
    <property type="entry name" value="Rossmann-like_a/b/a_fold"/>
</dbReference>
<evidence type="ECO:0000256" key="2">
    <source>
        <dbReference type="ARBA" id="ARBA00022598"/>
    </source>
</evidence>
<proteinExistence type="inferred from homology"/>
<evidence type="ECO:0000256" key="8">
    <source>
        <dbReference type="ARBA" id="ARBA00037993"/>
    </source>
</evidence>
<evidence type="ECO:0000256" key="9">
    <source>
        <dbReference type="ARBA" id="ARBA00039149"/>
    </source>
</evidence>
<dbReference type="PANTHER" id="PTHR42914:SF1">
    <property type="entry name" value="7-CYANO-7-DEAZAGUANINE SYNTHASE"/>
    <property type="match status" value="1"/>
</dbReference>
<gene>
    <name evidence="11" type="ORF">JYA62_16215</name>
</gene>
<dbReference type="Proteomes" id="UP000779070">
    <property type="component" value="Unassembled WGS sequence"/>
</dbReference>
<evidence type="ECO:0000256" key="1">
    <source>
        <dbReference type="ARBA" id="ARBA00005061"/>
    </source>
</evidence>
<comment type="caution">
    <text evidence="11">The sequence shown here is derived from an EMBL/GenBank/DDBJ whole genome shotgun (WGS) entry which is preliminary data.</text>
</comment>
<dbReference type="Gene3D" id="3.40.50.620">
    <property type="entry name" value="HUPs"/>
    <property type="match status" value="1"/>
</dbReference>
<evidence type="ECO:0000256" key="6">
    <source>
        <dbReference type="ARBA" id="ARBA00022833"/>
    </source>
</evidence>
<reference evidence="11 12" key="1">
    <citation type="submission" date="2021-02" db="EMBL/GenBank/DDBJ databases">
        <title>Draft Genome Sequences of 5 Vibrio neptunius Strains Isolated From of Bivalve Hatcheries.</title>
        <authorList>
            <person name="Galvis F."/>
            <person name="Barja J.L."/>
            <person name="Lemos M.L."/>
            <person name="Balado M."/>
        </authorList>
    </citation>
    <scope>NUCLEOTIDE SEQUENCE [LARGE SCALE GENOMIC DNA]</scope>
    <source>
        <strain evidence="11 12">PP-145.98</strain>
    </source>
</reference>
<sequence>MRGILLSGGMDSSALACWKRPDVAFNINYGQLSAKAERNAARKIANSLSIPLIEIDVDCSSLGSGDLAGKDKLQVGNKSDWWPYRNQLILTIAATKALVYGCKELMIGTVASDGEHLDGTQEFIEKINELMSYQEGNLSITAPALNYMAEELIEVSGIPERLLLQTYSCHKANIPCFECRGCNKNQLTLSQLGKLNPA</sequence>
<organism evidence="11 12">
    <name type="scientific">Vibrio neptunius</name>
    <dbReference type="NCBI Taxonomy" id="170651"/>
    <lineage>
        <taxon>Bacteria</taxon>
        <taxon>Pseudomonadati</taxon>
        <taxon>Pseudomonadota</taxon>
        <taxon>Gammaproteobacteria</taxon>
        <taxon>Vibrionales</taxon>
        <taxon>Vibrionaceae</taxon>
        <taxon>Vibrio</taxon>
    </lineage>
</organism>
<evidence type="ECO:0000256" key="3">
    <source>
        <dbReference type="ARBA" id="ARBA00022723"/>
    </source>
</evidence>
<dbReference type="InterPro" id="IPR018317">
    <property type="entry name" value="QueC"/>
</dbReference>
<name>A0ABS3A493_9VIBR</name>
<dbReference type="SUPFAM" id="SSF52402">
    <property type="entry name" value="Adenine nucleotide alpha hydrolases-like"/>
    <property type="match status" value="1"/>
</dbReference>
<evidence type="ECO:0000256" key="10">
    <source>
        <dbReference type="ARBA" id="ARBA00047890"/>
    </source>
</evidence>
<keyword evidence="6" id="KW-0862">Zinc</keyword>
<evidence type="ECO:0000256" key="4">
    <source>
        <dbReference type="ARBA" id="ARBA00022741"/>
    </source>
</evidence>
<evidence type="ECO:0000256" key="5">
    <source>
        <dbReference type="ARBA" id="ARBA00022785"/>
    </source>
</evidence>
<comment type="similarity">
    <text evidence="8">Belongs to the QueC family.</text>
</comment>
<comment type="pathway">
    <text evidence="1">Purine metabolism; 7-cyano-7-deazaguanine biosynthesis.</text>
</comment>
<protein>
    <recommendedName>
        <fullName evidence="9">7-cyano-7-deazaguanine synthase</fullName>
        <ecNumber evidence="9">6.3.4.20</ecNumber>
    </recommendedName>
</protein>
<dbReference type="RefSeq" id="WP_206371200.1">
    <property type="nucleotide sequence ID" value="NZ_CAWPTM010000093.1"/>
</dbReference>
<keyword evidence="2" id="KW-0436">Ligase</keyword>
<accession>A0ABS3A493</accession>
<dbReference type="EMBL" id="JAFHLB010000022">
    <property type="protein sequence ID" value="MBN3579208.1"/>
    <property type="molecule type" value="Genomic_DNA"/>
</dbReference>
<evidence type="ECO:0000313" key="12">
    <source>
        <dbReference type="Proteomes" id="UP000779070"/>
    </source>
</evidence>
<evidence type="ECO:0000256" key="7">
    <source>
        <dbReference type="ARBA" id="ARBA00022840"/>
    </source>
</evidence>
<keyword evidence="3" id="KW-0479">Metal-binding</keyword>
<comment type="catalytic activity">
    <reaction evidence="10">
        <text>7-carboxy-7-carbaguanine + NH4(+) + 2 ATP = 7-cyano-7-carbaguanine + 2 AMP + 2 diphosphate + 2 H(+)</text>
        <dbReference type="Rhea" id="RHEA:27982"/>
        <dbReference type="ChEBI" id="CHEBI:15378"/>
        <dbReference type="ChEBI" id="CHEBI:28938"/>
        <dbReference type="ChEBI" id="CHEBI:30616"/>
        <dbReference type="ChEBI" id="CHEBI:33019"/>
        <dbReference type="ChEBI" id="CHEBI:45075"/>
        <dbReference type="ChEBI" id="CHEBI:61036"/>
        <dbReference type="ChEBI" id="CHEBI:456215"/>
        <dbReference type="EC" id="6.3.4.20"/>
    </reaction>
</comment>
<keyword evidence="12" id="KW-1185">Reference proteome</keyword>
<dbReference type="EC" id="6.3.4.20" evidence="9"/>
<keyword evidence="5" id="KW-0671">Queuosine biosynthesis</keyword>
<evidence type="ECO:0000313" key="11">
    <source>
        <dbReference type="EMBL" id="MBN3579208.1"/>
    </source>
</evidence>
<keyword evidence="4" id="KW-0547">Nucleotide-binding</keyword>
<keyword evidence="7" id="KW-0067">ATP-binding</keyword>
<dbReference type="PANTHER" id="PTHR42914">
    <property type="entry name" value="7-CYANO-7-DEAZAGUANINE SYNTHASE"/>
    <property type="match status" value="1"/>
</dbReference>